<comment type="caution">
    <text evidence="3">The sequence shown here is derived from an EMBL/GenBank/DDBJ whole genome shotgun (WGS) entry which is preliminary data.</text>
</comment>
<evidence type="ECO:0000313" key="3">
    <source>
        <dbReference type="EMBL" id="KAF4624778.1"/>
    </source>
</evidence>
<proteinExistence type="predicted"/>
<evidence type="ECO:0000256" key="1">
    <source>
        <dbReference type="SAM" id="MobiDB-lite"/>
    </source>
</evidence>
<organism evidence="3 4">
    <name type="scientific">Cudoniella acicularis</name>
    <dbReference type="NCBI Taxonomy" id="354080"/>
    <lineage>
        <taxon>Eukaryota</taxon>
        <taxon>Fungi</taxon>
        <taxon>Dikarya</taxon>
        <taxon>Ascomycota</taxon>
        <taxon>Pezizomycotina</taxon>
        <taxon>Leotiomycetes</taxon>
        <taxon>Helotiales</taxon>
        <taxon>Tricladiaceae</taxon>
        <taxon>Cudoniella</taxon>
    </lineage>
</organism>
<name>A0A8H4VW44_9HELO</name>
<dbReference type="OrthoDB" id="2142759at2759"/>
<gene>
    <name evidence="3" type="ORF">G7Y89_g13391</name>
</gene>
<feature type="region of interest" description="Disordered" evidence="1">
    <location>
        <begin position="314"/>
        <end position="346"/>
    </location>
</feature>
<dbReference type="Proteomes" id="UP000566819">
    <property type="component" value="Unassembled WGS sequence"/>
</dbReference>
<dbReference type="AlphaFoldDB" id="A0A8H4VW44"/>
<reference evidence="3 4" key="1">
    <citation type="submission" date="2020-03" db="EMBL/GenBank/DDBJ databases">
        <title>Draft Genome Sequence of Cudoniella acicularis.</title>
        <authorList>
            <person name="Buettner E."/>
            <person name="Kellner H."/>
        </authorList>
    </citation>
    <scope>NUCLEOTIDE SEQUENCE [LARGE SCALE GENOMIC DNA]</scope>
    <source>
        <strain evidence="3 4">DSM 108380</strain>
    </source>
</reference>
<protein>
    <recommendedName>
        <fullName evidence="2">HNH nuclease domain-containing protein</fullName>
    </recommendedName>
</protein>
<dbReference type="InterPro" id="IPR003615">
    <property type="entry name" value="HNH_nuc"/>
</dbReference>
<dbReference type="Pfam" id="PF13391">
    <property type="entry name" value="HNH_2"/>
    <property type="match status" value="1"/>
</dbReference>
<evidence type="ECO:0000259" key="2">
    <source>
        <dbReference type="Pfam" id="PF13391"/>
    </source>
</evidence>
<feature type="domain" description="HNH nuclease" evidence="2">
    <location>
        <begin position="148"/>
        <end position="211"/>
    </location>
</feature>
<evidence type="ECO:0000313" key="4">
    <source>
        <dbReference type="Proteomes" id="UP000566819"/>
    </source>
</evidence>
<keyword evidence="4" id="KW-1185">Reference proteome</keyword>
<dbReference type="EMBL" id="JAAMPI010001556">
    <property type="protein sequence ID" value="KAF4624778.1"/>
    <property type="molecule type" value="Genomic_DNA"/>
</dbReference>
<feature type="compositionally biased region" description="Acidic residues" evidence="1">
    <location>
        <begin position="331"/>
        <end position="346"/>
    </location>
</feature>
<sequence length="360" mass="40543">MATADPPPFLGQCPPQPPLELGTRKDICFHHPGYHTYNLLLTLPRVDMDSTAAVDATPAYGVHHRTALLACQIIASNAFNNSRFAVDREGRQPVQVPLDGVLTDSQYYFIVDSSNLYPIVPSFQDWQFPHDHMPEFWPPATTSSTTTCGITKTNFAIDGAYLIPQRERTWYEDNEMSRYGVGLSDIDNTVNILPLRKDIHYCFDNRWFVIVPEITKIETRSATPSIQYITHIISRDAAGIWPIYHNTLVESLHNSSCAYLFARFAWAILFRVKSFVIKGCPRYVIRIHKDEEGNIEYKAEHCTGMMLSSKYSGGGSQAAIPKKRKLGSVANDEENPIESSGEDSDISIEEMDGLWDVMDG</sequence>
<accession>A0A8H4VW44</accession>